<organism evidence="1 2">
    <name type="scientific">Centipeda periodontii DSM 2778</name>
    <dbReference type="NCBI Taxonomy" id="888060"/>
    <lineage>
        <taxon>Bacteria</taxon>
        <taxon>Bacillati</taxon>
        <taxon>Bacillota</taxon>
        <taxon>Negativicutes</taxon>
        <taxon>Selenomonadales</taxon>
        <taxon>Selenomonadaceae</taxon>
        <taxon>Centipeda</taxon>
    </lineage>
</organism>
<reference evidence="1 2" key="1">
    <citation type="submission" date="2011-04" db="EMBL/GenBank/DDBJ databases">
        <authorList>
            <person name="Muzny D."/>
            <person name="Qin X."/>
            <person name="Deng J."/>
            <person name="Jiang H."/>
            <person name="Liu Y."/>
            <person name="Qu J."/>
            <person name="Song X.-Z."/>
            <person name="Zhang L."/>
            <person name="Thornton R."/>
            <person name="Coyle M."/>
            <person name="Francisco L."/>
            <person name="Jackson L."/>
            <person name="Javaid M."/>
            <person name="Korchina V."/>
            <person name="Kovar C."/>
            <person name="Mata R."/>
            <person name="Mathew T."/>
            <person name="Ngo R."/>
            <person name="Nguyen L."/>
            <person name="Nguyen N."/>
            <person name="Okwuonu G."/>
            <person name="Ongeri F."/>
            <person name="Pham C."/>
            <person name="Simmons D."/>
            <person name="Wilczek-Boney K."/>
            <person name="Hale W."/>
            <person name="Jakkamsetti A."/>
            <person name="Pham P."/>
            <person name="Ruth R."/>
            <person name="San Lucas F."/>
            <person name="Warren J."/>
            <person name="Zhang J."/>
            <person name="Zhao Z."/>
            <person name="Zhou C."/>
            <person name="Zhu D."/>
            <person name="Lee S."/>
            <person name="Bess C."/>
            <person name="Blankenburg K."/>
            <person name="Forbes L."/>
            <person name="Fu Q."/>
            <person name="Gubbala S."/>
            <person name="Hirani K."/>
            <person name="Jayaseelan J.C."/>
            <person name="Lara F."/>
            <person name="Munidasa M."/>
            <person name="Palculict T."/>
            <person name="Patil S."/>
            <person name="Pu L.-L."/>
            <person name="Saada N."/>
            <person name="Tang L."/>
            <person name="Weissenberger G."/>
            <person name="Zhu Y."/>
            <person name="Hemphill L."/>
            <person name="Shang Y."/>
            <person name="Youmans B."/>
            <person name="Ayvaz T."/>
            <person name="Ross M."/>
            <person name="Santibanez J."/>
            <person name="Aqrawi P."/>
            <person name="Gross S."/>
            <person name="Joshi V."/>
            <person name="Fowler G."/>
            <person name="Nazareth L."/>
            <person name="Reid J."/>
            <person name="Worley K."/>
            <person name="Petrosino J."/>
            <person name="Highlander S."/>
            <person name="Gibbs R."/>
        </authorList>
    </citation>
    <scope>NUCLEOTIDE SEQUENCE [LARGE SCALE GENOMIC DNA]</scope>
    <source>
        <strain evidence="1 2">DSM 2778</strain>
    </source>
</reference>
<dbReference type="HOGENOM" id="CLU_215970_0_0_9"/>
<dbReference type="AlphaFoldDB" id="F5RK54"/>
<keyword evidence="2" id="KW-1185">Reference proteome</keyword>
<evidence type="ECO:0000313" key="1">
    <source>
        <dbReference type="EMBL" id="EGK61236.1"/>
    </source>
</evidence>
<evidence type="ECO:0000313" key="2">
    <source>
        <dbReference type="Proteomes" id="UP000004067"/>
    </source>
</evidence>
<protein>
    <submittedName>
        <fullName evidence="1">Uncharacterized protein</fullName>
    </submittedName>
</protein>
<dbReference type="EMBL" id="AFHQ01000023">
    <property type="protein sequence ID" value="EGK61236.1"/>
    <property type="molecule type" value="Genomic_DNA"/>
</dbReference>
<proteinExistence type="predicted"/>
<name>F5RK54_9FIRM</name>
<accession>F5RK54</accession>
<gene>
    <name evidence="1" type="ORF">HMPREF9081_0639</name>
</gene>
<comment type="caution">
    <text evidence="1">The sequence shown here is derived from an EMBL/GenBank/DDBJ whole genome shotgun (WGS) entry which is preliminary data.</text>
</comment>
<dbReference type="Proteomes" id="UP000004067">
    <property type="component" value="Unassembled WGS sequence"/>
</dbReference>
<sequence>MKKGVDESQPFVLYYDSRADESCEELERTLKPCAAQDVP</sequence>